<dbReference type="OrthoDB" id="191139at2759"/>
<dbReference type="Proteomes" id="UP001152049">
    <property type="component" value="Unassembled WGS sequence"/>
</dbReference>
<evidence type="ECO:0000256" key="1">
    <source>
        <dbReference type="ARBA" id="ARBA00006484"/>
    </source>
</evidence>
<reference evidence="4" key="1">
    <citation type="submission" date="2022-09" db="EMBL/GenBank/DDBJ databases">
        <title>Fusarium specimens isolated from Avocado Roots.</title>
        <authorList>
            <person name="Stajich J."/>
            <person name="Roper C."/>
            <person name="Heimlech-Rivalta G."/>
        </authorList>
    </citation>
    <scope>NUCLEOTIDE SEQUENCE</scope>
    <source>
        <strain evidence="4">CF00136</strain>
    </source>
</reference>
<dbReference type="PRINTS" id="PR00081">
    <property type="entry name" value="GDHRDH"/>
</dbReference>
<evidence type="ECO:0000256" key="2">
    <source>
        <dbReference type="ARBA" id="ARBA00022857"/>
    </source>
</evidence>
<evidence type="ECO:0000256" key="3">
    <source>
        <dbReference type="ARBA" id="ARBA00023002"/>
    </source>
</evidence>
<proteinExistence type="inferred from homology"/>
<gene>
    <name evidence="4" type="primary">RDH1_1</name>
    <name evidence="4" type="ORF">NW762_012725</name>
</gene>
<organism evidence="4 5">
    <name type="scientific">Fusarium torreyae</name>
    <dbReference type="NCBI Taxonomy" id="1237075"/>
    <lineage>
        <taxon>Eukaryota</taxon>
        <taxon>Fungi</taxon>
        <taxon>Dikarya</taxon>
        <taxon>Ascomycota</taxon>
        <taxon>Pezizomycotina</taxon>
        <taxon>Sordariomycetes</taxon>
        <taxon>Hypocreomycetidae</taxon>
        <taxon>Hypocreales</taxon>
        <taxon>Nectriaceae</taxon>
        <taxon>Fusarium</taxon>
    </lineage>
</organism>
<dbReference type="InterPro" id="IPR002347">
    <property type="entry name" value="SDR_fam"/>
</dbReference>
<sequence length="347" mass="38880">MDYALLVLNHYDEARPPAPTFTEKDLSDLSDKVWNVYHFYPICATDVRVKVYVITGSNTGIGKELATMLYSKNAKVYIAARNESKALAAIESIRQQHPASNGSLPFLHLELDDLSQIPKAARKLLSQETRIDVLFNNAGVMHPPPGSVTKQGYELTLGTNNLGHYLFTELITPLLVETAKIAPKDSVRVILLGSIWTYAAPKDGMDFENLDYKKKDESKFYKYQVSKAGAYYEAADYALKHEKDGIISVAVNPGNNRTDLQRYYSNFQRRIKGSLSYPPIYGAYTELFAGLSPDVTMEKTGAWIVPWGRFGIPREDLELGAHPISEGGTGIAQKWTAWLEDQAKQYR</sequence>
<keyword evidence="2" id="KW-0521">NADP</keyword>
<protein>
    <submittedName>
        <fullName evidence="4">Short-chain alcohol dehydrogenase</fullName>
        <ecNumber evidence="4">1.3.1.33</ecNumber>
    </submittedName>
</protein>
<accession>A0A9W8RPI4</accession>
<dbReference type="AlphaFoldDB" id="A0A9W8RPI4"/>
<dbReference type="EMBL" id="JAOQAZ010000036">
    <property type="protein sequence ID" value="KAJ4248389.1"/>
    <property type="molecule type" value="Genomic_DNA"/>
</dbReference>
<dbReference type="SUPFAM" id="SSF51735">
    <property type="entry name" value="NAD(P)-binding Rossmann-fold domains"/>
    <property type="match status" value="1"/>
</dbReference>
<dbReference type="GO" id="GO:0016630">
    <property type="term" value="F:protochlorophyllide reductase activity"/>
    <property type="evidence" value="ECO:0007669"/>
    <property type="project" value="UniProtKB-EC"/>
</dbReference>
<dbReference type="InterPro" id="IPR036291">
    <property type="entry name" value="NAD(P)-bd_dom_sf"/>
</dbReference>
<dbReference type="Gene3D" id="3.40.50.720">
    <property type="entry name" value="NAD(P)-binding Rossmann-like Domain"/>
    <property type="match status" value="1"/>
</dbReference>
<dbReference type="PANTHER" id="PTHR24320:SF236">
    <property type="entry name" value="SHORT-CHAIN DEHYDROGENASE-RELATED"/>
    <property type="match status" value="1"/>
</dbReference>
<comment type="similarity">
    <text evidence="1">Belongs to the short-chain dehydrogenases/reductases (SDR) family.</text>
</comment>
<name>A0A9W8RPI4_9HYPO</name>
<dbReference type="PANTHER" id="PTHR24320">
    <property type="entry name" value="RETINOL DEHYDROGENASE"/>
    <property type="match status" value="1"/>
</dbReference>
<keyword evidence="5" id="KW-1185">Reference proteome</keyword>
<dbReference type="Pfam" id="PF00106">
    <property type="entry name" value="adh_short"/>
    <property type="match status" value="1"/>
</dbReference>
<evidence type="ECO:0000313" key="4">
    <source>
        <dbReference type="EMBL" id="KAJ4248389.1"/>
    </source>
</evidence>
<keyword evidence="3 4" id="KW-0560">Oxidoreductase</keyword>
<evidence type="ECO:0000313" key="5">
    <source>
        <dbReference type="Proteomes" id="UP001152049"/>
    </source>
</evidence>
<comment type="caution">
    <text evidence="4">The sequence shown here is derived from an EMBL/GenBank/DDBJ whole genome shotgun (WGS) entry which is preliminary data.</text>
</comment>
<dbReference type="EC" id="1.3.1.33" evidence="4"/>